<dbReference type="AlphaFoldDB" id="A0A433ZRC5"/>
<dbReference type="GO" id="GO:0005886">
    <property type="term" value="C:plasma membrane"/>
    <property type="evidence" value="ECO:0007669"/>
    <property type="project" value="UniProtKB-SubCell"/>
</dbReference>
<keyword evidence="2" id="KW-1003">Cell membrane</keyword>
<evidence type="ECO:0000256" key="6">
    <source>
        <dbReference type="ARBA" id="ARBA00023136"/>
    </source>
</evidence>
<evidence type="ECO:0000313" key="8">
    <source>
        <dbReference type="EMBL" id="RUT64684.1"/>
    </source>
</evidence>
<dbReference type="Proteomes" id="UP000286908">
    <property type="component" value="Unassembled WGS sequence"/>
</dbReference>
<keyword evidence="5 7" id="KW-1133">Transmembrane helix</keyword>
<dbReference type="PANTHER" id="PTHR30086:SF20">
    <property type="entry name" value="ARGININE EXPORTER PROTEIN ARGO-RELATED"/>
    <property type="match status" value="1"/>
</dbReference>
<proteinExistence type="predicted"/>
<evidence type="ECO:0000313" key="9">
    <source>
        <dbReference type="Proteomes" id="UP000286908"/>
    </source>
</evidence>
<protein>
    <submittedName>
        <fullName evidence="8">Alcohol dehydrogenase</fullName>
    </submittedName>
</protein>
<keyword evidence="3 7" id="KW-0812">Transmembrane</keyword>
<keyword evidence="8" id="KW-0614">Plasmid</keyword>
<keyword evidence="4" id="KW-0029">Amino-acid transport</keyword>
<feature type="transmembrane region" description="Helical" evidence="7">
    <location>
        <begin position="159"/>
        <end position="184"/>
    </location>
</feature>
<accession>A0A433ZRC5</accession>
<evidence type="ECO:0000256" key="7">
    <source>
        <dbReference type="SAM" id="Phobius"/>
    </source>
</evidence>
<sequence length="219" mass="23848">MKNMLVISGKENDHVAGLFMTAHLFISLSVFMFIAAVTPGPNNLLLTASGAQYGFRRTLVLMAGIMLGMQTVLYLSAFGVAAILLIYPKLYTAMKIAGSLYLLWLAKKLATAPYQPLNEPQVSKAVTWYQGALLQFINPKAWLMGLGAVGSYSLSGDAYMLSVGVMSIVMVSVNLVAGFIWIGFGAFIGRFLRSRNAWFTFNIVMGLLTAACVPLIWLE</sequence>
<dbReference type="OrthoDB" id="9812084at2"/>
<evidence type="ECO:0000256" key="1">
    <source>
        <dbReference type="ARBA" id="ARBA00004651"/>
    </source>
</evidence>
<comment type="caution">
    <text evidence="8">The sequence shown here is derived from an EMBL/GenBank/DDBJ whole genome shotgun (WGS) entry which is preliminary data.</text>
</comment>
<feature type="transmembrane region" description="Helical" evidence="7">
    <location>
        <begin position="196"/>
        <end position="217"/>
    </location>
</feature>
<dbReference type="GO" id="GO:0015171">
    <property type="term" value="F:amino acid transmembrane transporter activity"/>
    <property type="evidence" value="ECO:0007669"/>
    <property type="project" value="TreeGrafter"/>
</dbReference>
<organism evidence="8 9">
    <name type="scientific">Morganella morganii</name>
    <name type="common">Proteus morganii</name>
    <dbReference type="NCBI Taxonomy" id="582"/>
    <lineage>
        <taxon>Bacteria</taxon>
        <taxon>Pseudomonadati</taxon>
        <taxon>Pseudomonadota</taxon>
        <taxon>Gammaproteobacteria</taxon>
        <taxon>Enterobacterales</taxon>
        <taxon>Morganellaceae</taxon>
        <taxon>Morganella</taxon>
    </lineage>
</organism>
<keyword evidence="6 7" id="KW-0472">Membrane</keyword>
<gene>
    <name evidence="8" type="ORF">CKG00_16110</name>
</gene>
<dbReference type="EMBL" id="NRQY01000002">
    <property type="protein sequence ID" value="RUT64684.1"/>
    <property type="molecule type" value="Genomic_DNA"/>
</dbReference>
<comment type="subcellular location">
    <subcellularLocation>
        <location evidence="1">Cell membrane</location>
        <topology evidence="1">Multi-pass membrane protein</topology>
    </subcellularLocation>
</comment>
<feature type="transmembrane region" description="Helical" evidence="7">
    <location>
        <begin position="59"/>
        <end position="87"/>
    </location>
</feature>
<reference evidence="8 9" key="1">
    <citation type="submission" date="2017-08" db="EMBL/GenBank/DDBJ databases">
        <title>Draft genome sequence of pheromone producing symbiont Morganella morganii, of the female New Zealand grass grub Costelytra giveni.</title>
        <authorList>
            <person name="Laugraud A."/>
            <person name="Young S.D."/>
            <person name="Hurst M.H."/>
        </authorList>
    </citation>
    <scope>NUCLEOTIDE SEQUENCE [LARGE SCALE GENOMIC DNA]</scope>
    <source>
        <strain evidence="8 9">MMsCG</strain>
        <plasmid evidence="8">unnamed1</plasmid>
    </source>
</reference>
<dbReference type="PANTHER" id="PTHR30086">
    <property type="entry name" value="ARGININE EXPORTER PROTEIN ARGO"/>
    <property type="match status" value="1"/>
</dbReference>
<dbReference type="GO" id="GO:0033228">
    <property type="term" value="P:cysteine export across plasma membrane"/>
    <property type="evidence" value="ECO:0007669"/>
    <property type="project" value="TreeGrafter"/>
</dbReference>
<geneLocation type="plasmid" evidence="8">
    <name>unnamed1</name>
</geneLocation>
<keyword evidence="4" id="KW-0813">Transport</keyword>
<dbReference type="Pfam" id="PF01810">
    <property type="entry name" value="LysE"/>
    <property type="match status" value="1"/>
</dbReference>
<evidence type="ECO:0000256" key="5">
    <source>
        <dbReference type="ARBA" id="ARBA00022989"/>
    </source>
</evidence>
<dbReference type="InterPro" id="IPR001123">
    <property type="entry name" value="LeuE-type"/>
</dbReference>
<evidence type="ECO:0000256" key="2">
    <source>
        <dbReference type="ARBA" id="ARBA00022475"/>
    </source>
</evidence>
<name>A0A433ZRC5_MORMO</name>
<evidence type="ECO:0000256" key="4">
    <source>
        <dbReference type="ARBA" id="ARBA00022970"/>
    </source>
</evidence>
<evidence type="ECO:0000256" key="3">
    <source>
        <dbReference type="ARBA" id="ARBA00022692"/>
    </source>
</evidence>
<feature type="transmembrane region" description="Helical" evidence="7">
    <location>
        <begin position="15"/>
        <end position="38"/>
    </location>
</feature>